<sequence>MILPRPILIALFGLGSGSVALVLPCFAQTLPRAGLSGREVGMDFSARPLRGGGAGRPEADAVIRAPKGAGRSRTLTLGTPEAIDRPVAETGEGGWPVDLRRFAPPRSAAAEP</sequence>
<evidence type="ECO:0000313" key="2">
    <source>
        <dbReference type="EMBL" id="SFK39694.1"/>
    </source>
</evidence>
<accession>A0A1I3Z6A9</accession>
<protein>
    <submittedName>
        <fullName evidence="2">Uncharacterized protein</fullName>
    </submittedName>
</protein>
<proteinExistence type="predicted"/>
<dbReference type="AlphaFoldDB" id="A0A1I3Z6A9"/>
<dbReference type="STRING" id="414703.SAMN04488125_101542"/>
<name>A0A1I3Z6A9_9HYPH</name>
<evidence type="ECO:0000313" key="3">
    <source>
        <dbReference type="Proteomes" id="UP000198804"/>
    </source>
</evidence>
<organism evidence="2 3">
    <name type="scientific">Methylorubrum salsuginis</name>
    <dbReference type="NCBI Taxonomy" id="414703"/>
    <lineage>
        <taxon>Bacteria</taxon>
        <taxon>Pseudomonadati</taxon>
        <taxon>Pseudomonadota</taxon>
        <taxon>Alphaproteobacteria</taxon>
        <taxon>Hyphomicrobiales</taxon>
        <taxon>Methylobacteriaceae</taxon>
        <taxon>Methylorubrum</taxon>
    </lineage>
</organism>
<dbReference type="RefSeq" id="WP_131803726.1">
    <property type="nucleotide sequence ID" value="NZ_FOSV01000001.1"/>
</dbReference>
<evidence type="ECO:0000256" key="1">
    <source>
        <dbReference type="SAM" id="MobiDB-lite"/>
    </source>
</evidence>
<dbReference type="Proteomes" id="UP000198804">
    <property type="component" value="Unassembled WGS sequence"/>
</dbReference>
<reference evidence="3" key="1">
    <citation type="submission" date="2016-10" db="EMBL/GenBank/DDBJ databases">
        <authorList>
            <person name="Varghese N."/>
            <person name="Submissions S."/>
        </authorList>
    </citation>
    <scope>NUCLEOTIDE SEQUENCE [LARGE SCALE GENOMIC DNA]</scope>
    <source>
        <strain evidence="3">CGMCC 1.6474</strain>
    </source>
</reference>
<dbReference type="EMBL" id="FOSV01000001">
    <property type="protein sequence ID" value="SFK39694.1"/>
    <property type="molecule type" value="Genomic_DNA"/>
</dbReference>
<dbReference type="OrthoDB" id="8020499at2"/>
<keyword evidence="3" id="KW-1185">Reference proteome</keyword>
<gene>
    <name evidence="2" type="ORF">SAMN04488125_101542</name>
</gene>
<feature type="region of interest" description="Disordered" evidence="1">
    <location>
        <begin position="67"/>
        <end position="112"/>
    </location>
</feature>